<gene>
    <name evidence="1" type="ORF">FB466_1772</name>
</gene>
<proteinExistence type="predicted"/>
<dbReference type="EMBL" id="VFPN01000002">
    <property type="protein sequence ID" value="TQM63507.1"/>
    <property type="molecule type" value="Genomic_DNA"/>
</dbReference>
<dbReference type="Proteomes" id="UP000318331">
    <property type="component" value="Unassembled WGS sequence"/>
</dbReference>
<keyword evidence="2" id="KW-1185">Reference proteome</keyword>
<protein>
    <submittedName>
        <fullName evidence="1">Uncharacterized protein</fullName>
    </submittedName>
</protein>
<comment type="caution">
    <text evidence="1">The sequence shown here is derived from an EMBL/GenBank/DDBJ whole genome shotgun (WGS) entry which is preliminary data.</text>
</comment>
<accession>A0A543HYS9</accession>
<dbReference type="AlphaFoldDB" id="A0A543HYS9"/>
<organism evidence="1 2">
    <name type="scientific">Klugiella xanthotipulae</name>
    <dbReference type="NCBI Taxonomy" id="244735"/>
    <lineage>
        <taxon>Bacteria</taxon>
        <taxon>Bacillati</taxon>
        <taxon>Actinomycetota</taxon>
        <taxon>Actinomycetes</taxon>
        <taxon>Micrococcales</taxon>
        <taxon>Microbacteriaceae</taxon>
        <taxon>Klugiella</taxon>
    </lineage>
</organism>
<reference evidence="1 2" key="1">
    <citation type="submission" date="2019-06" db="EMBL/GenBank/DDBJ databases">
        <title>Sequencing the genomes of 1000 actinobacteria strains.</title>
        <authorList>
            <person name="Klenk H.-P."/>
        </authorList>
    </citation>
    <scope>NUCLEOTIDE SEQUENCE [LARGE SCALE GENOMIC DNA]</scope>
    <source>
        <strain evidence="1 2">DSM 18031</strain>
    </source>
</reference>
<sequence length="191" mass="19778">MVGGGIGAQIAGQVGEAVGSTAYAFLTGPGPHTLEGAASSLGAGLAMAVVPGGLGRVLPPAATRPLGDLPTTAHIGGAPDSVLIYKALPEGTTDRVLRDGFDPADYPGSGWGYPNGRAYFGLGSEGERIATDYSTYRGYDPIPIEIAIPRADFDAHFSEHIGRHNGVPNSEVAIPKEQFDILNQYPRSLYG</sequence>
<evidence type="ECO:0000313" key="1">
    <source>
        <dbReference type="EMBL" id="TQM63507.1"/>
    </source>
</evidence>
<evidence type="ECO:0000313" key="2">
    <source>
        <dbReference type="Proteomes" id="UP000318331"/>
    </source>
</evidence>
<name>A0A543HYS9_9MICO</name>